<evidence type="ECO:0000256" key="4">
    <source>
        <dbReference type="ARBA" id="ARBA00023004"/>
    </source>
</evidence>
<protein>
    <recommendedName>
        <fullName evidence="7">Cytochrome P450</fullName>
    </recommendedName>
</protein>
<dbReference type="Proteomes" id="UP001417504">
    <property type="component" value="Unassembled WGS sequence"/>
</dbReference>
<dbReference type="PRINTS" id="PR00385">
    <property type="entry name" value="P450"/>
</dbReference>
<dbReference type="Gene3D" id="1.10.630.10">
    <property type="entry name" value="Cytochrome P450"/>
    <property type="match status" value="1"/>
</dbReference>
<keyword evidence="2" id="KW-0479">Metal-binding</keyword>
<keyword evidence="4" id="KW-0408">Iron</keyword>
<evidence type="ECO:0000256" key="1">
    <source>
        <dbReference type="ARBA" id="ARBA00022617"/>
    </source>
</evidence>
<name>A0AAP0EV69_9MAGN</name>
<proteinExistence type="predicted"/>
<dbReference type="InterPro" id="IPR050651">
    <property type="entry name" value="Plant_Cytochrome_P450_Monoox"/>
</dbReference>
<dbReference type="EMBL" id="JBBNAE010000009">
    <property type="protein sequence ID" value="KAK9097278.1"/>
    <property type="molecule type" value="Genomic_DNA"/>
</dbReference>
<accession>A0AAP0EV69</accession>
<reference evidence="5 6" key="1">
    <citation type="submission" date="2024-01" db="EMBL/GenBank/DDBJ databases">
        <title>Genome assemblies of Stephania.</title>
        <authorList>
            <person name="Yang L."/>
        </authorList>
    </citation>
    <scope>NUCLEOTIDE SEQUENCE [LARGE SCALE GENOMIC DNA]</scope>
    <source>
        <strain evidence="5">QJT</strain>
        <tissue evidence="5">Leaf</tissue>
    </source>
</reference>
<dbReference type="SUPFAM" id="SSF48264">
    <property type="entry name" value="Cytochrome P450"/>
    <property type="match status" value="1"/>
</dbReference>
<evidence type="ECO:0000256" key="3">
    <source>
        <dbReference type="ARBA" id="ARBA00023002"/>
    </source>
</evidence>
<dbReference type="PANTHER" id="PTHR47947:SF13">
    <property type="entry name" value="CYTOCHROME P450, FAMILY 81, SUBFAMILY K, POLYPEPTIDE 1-RELATED"/>
    <property type="match status" value="1"/>
</dbReference>
<organism evidence="5 6">
    <name type="scientific">Stephania japonica</name>
    <dbReference type="NCBI Taxonomy" id="461633"/>
    <lineage>
        <taxon>Eukaryota</taxon>
        <taxon>Viridiplantae</taxon>
        <taxon>Streptophyta</taxon>
        <taxon>Embryophyta</taxon>
        <taxon>Tracheophyta</taxon>
        <taxon>Spermatophyta</taxon>
        <taxon>Magnoliopsida</taxon>
        <taxon>Ranunculales</taxon>
        <taxon>Menispermaceae</taxon>
        <taxon>Menispermoideae</taxon>
        <taxon>Cissampelideae</taxon>
        <taxon>Stephania</taxon>
    </lineage>
</organism>
<dbReference type="GO" id="GO:0005506">
    <property type="term" value="F:iron ion binding"/>
    <property type="evidence" value="ECO:0007669"/>
    <property type="project" value="InterPro"/>
</dbReference>
<dbReference type="GO" id="GO:0016705">
    <property type="term" value="F:oxidoreductase activity, acting on paired donors, with incorporation or reduction of molecular oxygen"/>
    <property type="evidence" value="ECO:0007669"/>
    <property type="project" value="InterPro"/>
</dbReference>
<dbReference type="GO" id="GO:0020037">
    <property type="term" value="F:heme binding"/>
    <property type="evidence" value="ECO:0007669"/>
    <property type="project" value="InterPro"/>
</dbReference>
<keyword evidence="3" id="KW-0560">Oxidoreductase</keyword>
<evidence type="ECO:0000256" key="2">
    <source>
        <dbReference type="ARBA" id="ARBA00022723"/>
    </source>
</evidence>
<gene>
    <name evidence="5" type="ORF">Sjap_022775</name>
</gene>
<dbReference type="AlphaFoldDB" id="A0AAP0EV69"/>
<evidence type="ECO:0000313" key="5">
    <source>
        <dbReference type="EMBL" id="KAK9097278.1"/>
    </source>
</evidence>
<dbReference type="PRINTS" id="PR00463">
    <property type="entry name" value="EP450I"/>
</dbReference>
<sequence length="197" mass="22132">MRKWSNGEERVERNGEERIYGKESRIGRVIEASNNNNNKIPSYGPTKYLQLPRHQNSSPPTTSSSLIALAGLHLGYNYTSLSWTPYGHHWRALKGIISMMFTAGTDITAITMEWAMSLLLNHPEMMEKAREKIDSKLKHKNIIEELDMANLTYLTCIVNEALRLYPPGPLLVPHTSSCECTVGGYRVPKGTIVMGNA</sequence>
<dbReference type="GO" id="GO:0004497">
    <property type="term" value="F:monooxygenase activity"/>
    <property type="evidence" value="ECO:0007669"/>
    <property type="project" value="InterPro"/>
</dbReference>
<evidence type="ECO:0008006" key="7">
    <source>
        <dbReference type="Google" id="ProtNLM"/>
    </source>
</evidence>
<dbReference type="InterPro" id="IPR036396">
    <property type="entry name" value="Cyt_P450_sf"/>
</dbReference>
<dbReference type="GO" id="GO:0044550">
    <property type="term" value="P:secondary metabolite biosynthetic process"/>
    <property type="evidence" value="ECO:0007669"/>
    <property type="project" value="UniProtKB-ARBA"/>
</dbReference>
<dbReference type="PANTHER" id="PTHR47947">
    <property type="entry name" value="CYTOCHROME P450 82C3-RELATED"/>
    <property type="match status" value="1"/>
</dbReference>
<dbReference type="InterPro" id="IPR002401">
    <property type="entry name" value="Cyt_P450_E_grp-I"/>
</dbReference>
<keyword evidence="1" id="KW-0349">Heme</keyword>
<dbReference type="InterPro" id="IPR001128">
    <property type="entry name" value="Cyt_P450"/>
</dbReference>
<keyword evidence="6" id="KW-1185">Reference proteome</keyword>
<comment type="caution">
    <text evidence="5">The sequence shown here is derived from an EMBL/GenBank/DDBJ whole genome shotgun (WGS) entry which is preliminary data.</text>
</comment>
<evidence type="ECO:0000313" key="6">
    <source>
        <dbReference type="Proteomes" id="UP001417504"/>
    </source>
</evidence>
<dbReference type="Pfam" id="PF00067">
    <property type="entry name" value="p450"/>
    <property type="match status" value="1"/>
</dbReference>